<dbReference type="InterPro" id="IPR050222">
    <property type="entry name" value="MATE_MdtK"/>
</dbReference>
<keyword evidence="2" id="KW-0812">Transmembrane</keyword>
<keyword evidence="2" id="KW-1133">Transmembrane helix</keyword>
<feature type="transmembrane region" description="Helical" evidence="2">
    <location>
        <begin position="128"/>
        <end position="148"/>
    </location>
</feature>
<dbReference type="Pfam" id="PF01554">
    <property type="entry name" value="MatE"/>
    <property type="match status" value="2"/>
</dbReference>
<feature type="transmembrane region" description="Helical" evidence="2">
    <location>
        <begin position="313"/>
        <end position="336"/>
    </location>
</feature>
<feature type="transmembrane region" description="Helical" evidence="2">
    <location>
        <begin position="90"/>
        <end position="108"/>
    </location>
</feature>
<dbReference type="KEGG" id="pmai:CF386_07855"/>
<dbReference type="PANTHER" id="PTHR43298:SF2">
    <property type="entry name" value="FMN_FAD EXPORTER YEEO-RELATED"/>
    <property type="match status" value="1"/>
</dbReference>
<dbReference type="GO" id="GO:0042910">
    <property type="term" value="F:xenobiotic transmembrane transporter activity"/>
    <property type="evidence" value="ECO:0007669"/>
    <property type="project" value="InterPro"/>
</dbReference>
<keyword evidence="2" id="KW-0472">Membrane</keyword>
<feature type="transmembrane region" description="Helical" evidence="2">
    <location>
        <begin position="232"/>
        <end position="264"/>
    </location>
</feature>
<name>A0A220VG95_9GAMM</name>
<dbReference type="Proteomes" id="UP000242175">
    <property type="component" value="Chromosome small"/>
</dbReference>
<dbReference type="InterPro" id="IPR002528">
    <property type="entry name" value="MATE_fam"/>
</dbReference>
<dbReference type="PANTHER" id="PTHR43298">
    <property type="entry name" value="MULTIDRUG RESISTANCE PROTEIN NORM-RELATED"/>
    <property type="match status" value="1"/>
</dbReference>
<evidence type="ECO:0000256" key="1">
    <source>
        <dbReference type="ARBA" id="ARBA00022448"/>
    </source>
</evidence>
<evidence type="ECO:0000313" key="4">
    <source>
        <dbReference type="Proteomes" id="UP000242175"/>
    </source>
</evidence>
<proteinExistence type="predicted"/>
<gene>
    <name evidence="3" type="ORF">CF386_07855</name>
</gene>
<dbReference type="OrthoDB" id="9780160at2"/>
<feature type="transmembrane region" description="Helical" evidence="2">
    <location>
        <begin position="270"/>
        <end position="292"/>
    </location>
</feature>
<reference evidence="3 4" key="1">
    <citation type="journal article" date="2016" name="Int. J. Syst. Evol. Microbiol.">
        <title>Paraphotobacterium marinum gen. nov., sp. nov., a member of the family Vibrionaceae, isolated from surface seawater.</title>
        <authorList>
            <person name="Huang Z."/>
            <person name="Dong C."/>
            <person name="Shao Z."/>
        </authorList>
    </citation>
    <scope>NUCLEOTIDE SEQUENCE [LARGE SCALE GENOMIC DNA]</scope>
    <source>
        <strain evidence="3 4">NSCS20N07D</strain>
    </source>
</reference>
<feature type="transmembrane region" description="Helical" evidence="2">
    <location>
        <begin position="186"/>
        <end position="207"/>
    </location>
</feature>
<dbReference type="EMBL" id="CP022356">
    <property type="protein sequence ID" value="ASK78973.1"/>
    <property type="molecule type" value="Genomic_DNA"/>
</dbReference>
<accession>A0A220VG95</accession>
<protein>
    <submittedName>
        <fullName evidence="3">MATE family efflux transporter</fullName>
    </submittedName>
</protein>
<keyword evidence="4" id="KW-1185">Reference proteome</keyword>
<sequence>MKKILPLAIPLILSQLIQQLMLFTDIWMFSRIGINEMAAGGLGAQVFSIIFIIAASIIGCSANLISISYGKLALDRKKAEKEISMHLKGSILLTLIFTFFLMVIFIYIPNLMIQFGQKRDVVILANEYLSALKWSIFPSLMIFVLRALSGSYGKVKSIMILSLVTVMLNIPLTYVFAFYLKMGISGVGWGTTVANFTGMIGYGFWLFRQNEFTKFSLLKNLDEYKISSMKPILYIGLPIAIATVLEYGLIASGTFFVGVLGVAALATQQILLQCLNFSYNVSYGLAQASAIISGRNYGQNNINEISNVTKKTILMVTISSGLFALFLTLTQTYYWIYLIFRQQ</sequence>
<dbReference type="RefSeq" id="WP_089073881.1">
    <property type="nucleotide sequence ID" value="NZ_CP022356.1"/>
</dbReference>
<keyword evidence="1" id="KW-0813">Transport</keyword>
<feature type="transmembrane region" description="Helical" evidence="2">
    <location>
        <begin position="160"/>
        <end position="180"/>
    </location>
</feature>
<dbReference type="GO" id="GO:0005886">
    <property type="term" value="C:plasma membrane"/>
    <property type="evidence" value="ECO:0007669"/>
    <property type="project" value="TreeGrafter"/>
</dbReference>
<feature type="transmembrane region" description="Helical" evidence="2">
    <location>
        <begin position="46"/>
        <end position="69"/>
    </location>
</feature>
<organism evidence="3 4">
    <name type="scientific">Paraphotobacterium marinum</name>
    <dbReference type="NCBI Taxonomy" id="1755811"/>
    <lineage>
        <taxon>Bacteria</taxon>
        <taxon>Pseudomonadati</taxon>
        <taxon>Pseudomonadota</taxon>
        <taxon>Gammaproteobacteria</taxon>
        <taxon>Vibrionales</taxon>
        <taxon>Vibrionaceae</taxon>
        <taxon>Paraphotobacterium</taxon>
    </lineage>
</organism>
<evidence type="ECO:0000256" key="2">
    <source>
        <dbReference type="SAM" id="Phobius"/>
    </source>
</evidence>
<evidence type="ECO:0000313" key="3">
    <source>
        <dbReference type="EMBL" id="ASK78973.1"/>
    </source>
</evidence>
<dbReference type="GO" id="GO:0015297">
    <property type="term" value="F:antiporter activity"/>
    <property type="evidence" value="ECO:0007669"/>
    <property type="project" value="InterPro"/>
</dbReference>
<dbReference type="AlphaFoldDB" id="A0A220VG95"/>